<dbReference type="Pfam" id="PF08244">
    <property type="entry name" value="Glyco_hydro_32C"/>
    <property type="match status" value="1"/>
</dbReference>
<dbReference type="InterPro" id="IPR001362">
    <property type="entry name" value="Glyco_hydro_32"/>
</dbReference>
<sequence length="567" mass="63557">MNKRINFILTFIILIGYQKSLAQADKPPYVSAVPKFTYAKTLPEQEQQLKTNPLLLRFIESRKKMASDKFRPIYHFISPESTMNDPNGLCFWQGNWHLFYQAYPPEDSRQHWGHAISKDLIHWRDLPYAIYPSPERAVFSGSTLVEDNRVIAMYHGTAVGNMVALSSDPLLLNWEKVTGKAVIPAKSTTGSSLPYSVFDPSIWKKDNMYYALSAGRTSTGPGGRPIRADYLFRSKDLAHWDYLHEFVQDDRFTLIGDDGACPYFWPIGDRYIMNFFSHMSGGQYLLGDYDKQKDKFIATSAGKYNQGAVSPSGVHAPSAAPDGKGGVVVIFNMNPGRPTEGWNQIMTLPRRLTLLSKEELGQEPAGDITSLRYNNQHIGTRILPANKEIVLENIKGNALEISTEIDPKNAQLIELNVLRSPNKEEYTRIIFFKEKGFNKGLEYRSGSGTAAMPADLVRLFTGEPPAPRTPTVPASLITIESSYSSTLPDAKIRAPETAPVFLSPGETINLRVFIDKSVVEVFVNGKQCVAMRVYPGRDDSTGFSIRAQGQEAELKSLDAWQMKNIYE</sequence>
<dbReference type="Gene3D" id="2.115.10.20">
    <property type="entry name" value="Glycosyl hydrolase domain, family 43"/>
    <property type="match status" value="1"/>
</dbReference>
<dbReference type="Proteomes" id="UP000240357">
    <property type="component" value="Unassembled WGS sequence"/>
</dbReference>
<evidence type="ECO:0000256" key="3">
    <source>
        <dbReference type="ARBA" id="ARBA00022801"/>
    </source>
</evidence>
<dbReference type="AlphaFoldDB" id="A0A2T2YBE5"/>
<comment type="similarity">
    <text evidence="1 5">Belongs to the glycosyl hydrolase 32 family.</text>
</comment>
<organism evidence="8 9">
    <name type="scientific">Adhaeribacter arboris</name>
    <dbReference type="NCBI Taxonomy" id="2072846"/>
    <lineage>
        <taxon>Bacteria</taxon>
        <taxon>Pseudomonadati</taxon>
        <taxon>Bacteroidota</taxon>
        <taxon>Cytophagia</taxon>
        <taxon>Cytophagales</taxon>
        <taxon>Hymenobacteraceae</taxon>
        <taxon>Adhaeribacter</taxon>
    </lineage>
</organism>
<dbReference type="EMBL" id="PYFT01000001">
    <property type="protein sequence ID" value="PSR52824.1"/>
    <property type="molecule type" value="Genomic_DNA"/>
</dbReference>
<dbReference type="GO" id="GO:0004564">
    <property type="term" value="F:beta-fructofuranosidase activity"/>
    <property type="evidence" value="ECO:0007669"/>
    <property type="project" value="UniProtKB-EC"/>
</dbReference>
<dbReference type="EC" id="3.2.1.26" evidence="2"/>
<dbReference type="InterPro" id="IPR023296">
    <property type="entry name" value="Glyco_hydro_beta-prop_sf"/>
</dbReference>
<dbReference type="Pfam" id="PF00251">
    <property type="entry name" value="Glyco_hydro_32N"/>
    <property type="match status" value="1"/>
</dbReference>
<feature type="domain" description="Glycosyl hydrolase family 32 C-terminal" evidence="7">
    <location>
        <begin position="369"/>
        <end position="561"/>
    </location>
</feature>
<dbReference type="RefSeq" id="WP_106926831.1">
    <property type="nucleotide sequence ID" value="NZ_PYFT01000001.1"/>
</dbReference>
<dbReference type="GO" id="GO:0005975">
    <property type="term" value="P:carbohydrate metabolic process"/>
    <property type="evidence" value="ECO:0007669"/>
    <property type="project" value="InterPro"/>
</dbReference>
<dbReference type="InterPro" id="IPR013320">
    <property type="entry name" value="ConA-like_dom_sf"/>
</dbReference>
<dbReference type="PANTHER" id="PTHR43101">
    <property type="entry name" value="BETA-FRUCTOSIDASE"/>
    <property type="match status" value="1"/>
</dbReference>
<dbReference type="OrthoDB" id="9759709at2"/>
<dbReference type="PANTHER" id="PTHR43101:SF1">
    <property type="entry name" value="BETA-FRUCTOSIDASE"/>
    <property type="match status" value="1"/>
</dbReference>
<dbReference type="CDD" id="cd08996">
    <property type="entry name" value="GH32_FFase"/>
    <property type="match status" value="1"/>
</dbReference>
<reference evidence="8 9" key="1">
    <citation type="submission" date="2018-03" db="EMBL/GenBank/DDBJ databases">
        <title>Adhaeribacter sp. HMF7605 Genome sequencing and assembly.</title>
        <authorList>
            <person name="Kang H."/>
            <person name="Kang J."/>
            <person name="Cha I."/>
            <person name="Kim H."/>
            <person name="Joh K."/>
        </authorList>
    </citation>
    <scope>NUCLEOTIDE SEQUENCE [LARGE SCALE GENOMIC DNA]</scope>
    <source>
        <strain evidence="8 9">HMF7605</strain>
    </source>
</reference>
<comment type="caution">
    <text evidence="8">The sequence shown here is derived from an EMBL/GenBank/DDBJ whole genome shotgun (WGS) entry which is preliminary data.</text>
</comment>
<dbReference type="InterPro" id="IPR051214">
    <property type="entry name" value="GH32_Enzymes"/>
</dbReference>
<evidence type="ECO:0000256" key="5">
    <source>
        <dbReference type="RuleBase" id="RU362110"/>
    </source>
</evidence>
<gene>
    <name evidence="8" type="ORF">AHMF7605_04435</name>
</gene>
<proteinExistence type="inferred from homology"/>
<dbReference type="SUPFAM" id="SSF75005">
    <property type="entry name" value="Arabinanase/levansucrase/invertase"/>
    <property type="match status" value="1"/>
</dbReference>
<evidence type="ECO:0000259" key="7">
    <source>
        <dbReference type="Pfam" id="PF08244"/>
    </source>
</evidence>
<evidence type="ECO:0000256" key="1">
    <source>
        <dbReference type="ARBA" id="ARBA00009902"/>
    </source>
</evidence>
<feature type="domain" description="Glycosyl hydrolase family 32 N-terminal" evidence="6">
    <location>
        <begin position="75"/>
        <end position="364"/>
    </location>
</feature>
<name>A0A2T2YBE5_9BACT</name>
<keyword evidence="9" id="KW-1185">Reference proteome</keyword>
<accession>A0A2T2YBE5</accession>
<dbReference type="SMART" id="SM00640">
    <property type="entry name" value="Glyco_32"/>
    <property type="match status" value="1"/>
</dbReference>
<protein>
    <recommendedName>
        <fullName evidence="2">beta-fructofuranosidase</fullName>
        <ecNumber evidence="2">3.2.1.26</ecNumber>
    </recommendedName>
</protein>
<evidence type="ECO:0000256" key="2">
    <source>
        <dbReference type="ARBA" id="ARBA00012758"/>
    </source>
</evidence>
<dbReference type="SUPFAM" id="SSF49899">
    <property type="entry name" value="Concanavalin A-like lectins/glucanases"/>
    <property type="match status" value="1"/>
</dbReference>
<evidence type="ECO:0000313" key="9">
    <source>
        <dbReference type="Proteomes" id="UP000240357"/>
    </source>
</evidence>
<evidence type="ECO:0000256" key="4">
    <source>
        <dbReference type="ARBA" id="ARBA00023295"/>
    </source>
</evidence>
<keyword evidence="3 5" id="KW-0378">Hydrolase</keyword>
<dbReference type="Gene3D" id="2.60.120.560">
    <property type="entry name" value="Exo-inulinase, domain 1"/>
    <property type="match status" value="1"/>
</dbReference>
<dbReference type="InterPro" id="IPR013189">
    <property type="entry name" value="Glyco_hydro_32_C"/>
</dbReference>
<evidence type="ECO:0000313" key="8">
    <source>
        <dbReference type="EMBL" id="PSR52824.1"/>
    </source>
</evidence>
<dbReference type="InterPro" id="IPR013148">
    <property type="entry name" value="Glyco_hydro_32_N"/>
</dbReference>
<evidence type="ECO:0000259" key="6">
    <source>
        <dbReference type="Pfam" id="PF00251"/>
    </source>
</evidence>
<keyword evidence="4 5" id="KW-0326">Glycosidase</keyword>